<keyword evidence="5 8" id="KW-0418">Kinase</keyword>
<dbReference type="PROSITE" id="PS51374">
    <property type="entry name" value="NDPK_LIKE"/>
    <property type="match status" value="1"/>
</dbReference>
<dbReference type="EC" id="2.7.4.6" evidence="3"/>
<dbReference type="FunCoup" id="Q7KX00">
    <property type="interactions" value="57"/>
</dbReference>
<dbReference type="STRING" id="6239.Y48G8AL.15.1"/>
<dbReference type="AlphaFoldDB" id="Q7KX00"/>
<dbReference type="Reactome" id="R-CEL-499943">
    <property type="pathway name" value="Interconversion of nucleotide di- and triphosphates"/>
</dbReference>
<dbReference type="AGR" id="WB:WBGene00021692"/>
<dbReference type="Proteomes" id="UP000001940">
    <property type="component" value="Chromosome I"/>
</dbReference>
<dbReference type="WormBase" id="Y48G8AL.15">
    <property type="protein sequence ID" value="CE36342"/>
    <property type="gene ID" value="WBGene00021692"/>
</dbReference>
<dbReference type="EMBL" id="BX284601">
    <property type="protein sequence ID" value="CCD73470.1"/>
    <property type="molecule type" value="Genomic_DNA"/>
</dbReference>
<dbReference type="OMA" id="WRKEECQ"/>
<evidence type="ECO:0000256" key="1">
    <source>
        <dbReference type="ARBA" id="ARBA00001946"/>
    </source>
</evidence>
<keyword evidence="11" id="KW-1267">Proteomics identification</keyword>
<dbReference type="InParanoid" id="Q7KX00"/>
<dbReference type="PhylomeDB" id="Q7KX00"/>
<dbReference type="Pfam" id="PF00334">
    <property type="entry name" value="NDK"/>
    <property type="match status" value="1"/>
</dbReference>
<dbReference type="eggNOG" id="KOG0888">
    <property type="taxonomic scope" value="Eukaryota"/>
</dbReference>
<evidence type="ECO:0000256" key="5">
    <source>
        <dbReference type="ARBA" id="ARBA00022777"/>
    </source>
</evidence>
<organism evidence="8 9">
    <name type="scientific">Caenorhabditis elegans</name>
    <dbReference type="NCBI Taxonomy" id="6239"/>
    <lineage>
        <taxon>Eukaryota</taxon>
        <taxon>Metazoa</taxon>
        <taxon>Ecdysozoa</taxon>
        <taxon>Nematoda</taxon>
        <taxon>Chromadorea</taxon>
        <taxon>Rhabditida</taxon>
        <taxon>Rhabditina</taxon>
        <taxon>Rhabditomorpha</taxon>
        <taxon>Rhabditoidea</taxon>
        <taxon>Rhabditidae</taxon>
        <taxon>Peloderinae</taxon>
        <taxon>Caenorhabditis</taxon>
    </lineage>
</organism>
<dbReference type="PANTHER" id="PTHR11349">
    <property type="entry name" value="NUCLEOSIDE DIPHOSPHATE KINASE"/>
    <property type="match status" value="1"/>
</dbReference>
<dbReference type="Reactome" id="R-CEL-6798695">
    <property type="pathway name" value="Neutrophil degranulation"/>
</dbReference>
<evidence type="ECO:0000256" key="4">
    <source>
        <dbReference type="ARBA" id="ARBA00022679"/>
    </source>
</evidence>
<evidence type="ECO:0000313" key="9">
    <source>
        <dbReference type="Proteomes" id="UP000001940"/>
    </source>
</evidence>
<comment type="caution">
    <text evidence="6">Lacks conserved residue(s) required for the propagation of feature annotation.</text>
</comment>
<dbReference type="GeneID" id="259363"/>
<dbReference type="OrthoDB" id="25346at2759"/>
<evidence type="ECO:0000256" key="3">
    <source>
        <dbReference type="ARBA" id="ARBA00012966"/>
    </source>
</evidence>
<feature type="domain" description="Nucleoside diphosphate kinase-like" evidence="7">
    <location>
        <begin position="13"/>
        <end position="139"/>
    </location>
</feature>
<reference evidence="8 9" key="1">
    <citation type="journal article" date="1998" name="Science">
        <title>Genome sequence of the nematode C. elegans: a platform for investigating biology.</title>
        <authorList>
            <consortium name="The C. elegans sequencing consortium"/>
            <person name="Sulson J.E."/>
            <person name="Waterston R."/>
        </authorList>
    </citation>
    <scope>NUCLEOTIDE SEQUENCE [LARGE SCALE GENOMIC DNA]</scope>
    <source>
        <strain evidence="8 9">Bristol N2</strain>
    </source>
</reference>
<dbReference type="InterPro" id="IPR036850">
    <property type="entry name" value="NDK-like_dom_sf"/>
</dbReference>
<evidence type="ECO:0007829" key="11">
    <source>
        <dbReference type="PeptideAtlas" id="Q7KX00"/>
    </source>
</evidence>
<dbReference type="InterPro" id="IPR034907">
    <property type="entry name" value="NDK-like_dom"/>
</dbReference>
<dbReference type="Reactome" id="R-CEL-9755088">
    <property type="pathway name" value="Ribavirin ADME"/>
</dbReference>
<evidence type="ECO:0000313" key="10">
    <source>
        <dbReference type="WormBase" id="Y48G8AL.15"/>
    </source>
</evidence>
<evidence type="ECO:0000313" key="8">
    <source>
        <dbReference type="EMBL" id="CCD73470.1"/>
    </source>
</evidence>
<dbReference type="UCSC" id="Y48G8AL.15">
    <property type="organism name" value="c. elegans"/>
</dbReference>
<dbReference type="SMART" id="SM00562">
    <property type="entry name" value="NDK"/>
    <property type="match status" value="1"/>
</dbReference>
<dbReference type="Bgee" id="WBGene00021692">
    <property type="expression patterns" value="Expressed in adult organism and 3 other cell types or tissues"/>
</dbReference>
<dbReference type="SUPFAM" id="SSF54919">
    <property type="entry name" value="Nucleoside diphosphate kinase, NDK"/>
    <property type="match status" value="1"/>
</dbReference>
<protein>
    <recommendedName>
        <fullName evidence="3">nucleoside-diphosphate kinase</fullName>
        <ecNumber evidence="3">2.7.4.6</ecNumber>
    </recommendedName>
</protein>
<name>Q7KX00_CAEEL</name>
<comment type="similarity">
    <text evidence="2 6">Belongs to the NDK family.</text>
</comment>
<evidence type="ECO:0000256" key="2">
    <source>
        <dbReference type="ARBA" id="ARBA00008142"/>
    </source>
</evidence>
<evidence type="ECO:0000256" key="6">
    <source>
        <dbReference type="PROSITE-ProRule" id="PRU00706"/>
    </source>
</evidence>
<accession>Q7KX00</accession>
<dbReference type="GO" id="GO:0004550">
    <property type="term" value="F:nucleoside diphosphate kinase activity"/>
    <property type="evidence" value="ECO:0000318"/>
    <property type="project" value="GO_Central"/>
</dbReference>
<keyword evidence="9" id="KW-1185">Reference proteome</keyword>
<dbReference type="Reactome" id="R-CEL-9748787">
    <property type="pathway name" value="Azathioprine ADME"/>
</dbReference>
<dbReference type="Gene3D" id="3.30.70.141">
    <property type="entry name" value="Nucleoside diphosphate kinase-like domain"/>
    <property type="match status" value="1"/>
</dbReference>
<dbReference type="HOGENOM" id="CLU_060216_8_0_1"/>
<dbReference type="CTD" id="259363"/>
<dbReference type="RefSeq" id="NP_001021779.1">
    <property type="nucleotide sequence ID" value="NM_001026608.5"/>
</dbReference>
<proteinExistence type="evidence at protein level"/>
<dbReference type="SMR" id="Q7KX00"/>
<evidence type="ECO:0000259" key="7">
    <source>
        <dbReference type="SMART" id="SM00562"/>
    </source>
</evidence>
<comment type="cofactor">
    <cofactor evidence="1">
        <name>Mg(2+)</name>
        <dbReference type="ChEBI" id="CHEBI:18420"/>
    </cofactor>
</comment>
<keyword evidence="4" id="KW-0808">Transferase</keyword>
<sequence>MTTVGSQNALKFLVVLKPEIVAHRVLAQVALSELRSNGIEIEEMRQMKISGSLAKQLYAQHQGKFFYDRLVRHISSGPVIAMRVSGNARKCIGSSRLWPRLEPTVQPIRQRFALSDVRNVAHASDEDAAEKELQLFELI</sequence>
<gene>
    <name evidence="8" type="ORF">CELE_Y48G8AL.15</name>
    <name evidence="8 10" type="ORF">Y48G8AL.15</name>
</gene>
<dbReference type="PaxDb" id="6239-Y48G8AL.15"/>
<dbReference type="PeptideAtlas" id="Q7KX00"/>
<dbReference type="KEGG" id="cel:CELE_Y48G8AL.15"/>